<evidence type="ECO:0000259" key="5">
    <source>
        <dbReference type="PROSITE" id="PS51891"/>
    </source>
</evidence>
<dbReference type="PROSITE" id="PS51891">
    <property type="entry name" value="CENP_V_GFA"/>
    <property type="match status" value="2"/>
</dbReference>
<proteinExistence type="inferred from homology"/>
<keyword evidence="2" id="KW-0479">Metal-binding</keyword>
<evidence type="ECO:0000313" key="6">
    <source>
        <dbReference type="EMBL" id="KZT52342.1"/>
    </source>
</evidence>
<sequence length="343" mass="37342">MFVTCHCRKHRIPIHLDPSALPHTVDFCYCLACRQTTGAPFGCYIPVPHPLFPPPANASTLSADPSSAKGAVPYVDLPESIRTYKTSEAGTRYFCVTCGCHLGMDDFQGKAWCVPEQEIQAVDSTYTISWHQYLSETVDGGLTRILPDGLPRWSLEKDDKPFNTPPAAGPLNAQFRTTSTGEDVLTARCRCGGVRARIRRPSAIPSGPGVKERGSSDGRRWMAGHCVCTDCRLVSGCPLSSWIYVGREHLTIEGETLVYYQSSEKAKRGFCSTCGATVTWDGGQPTVDISTPLFERAEGEGVAAVESDWTYLEDELSYASDGRDTVLRGALSTGMKQNAGQGR</sequence>
<dbReference type="GO" id="GO:0016846">
    <property type="term" value="F:carbon-sulfur lyase activity"/>
    <property type="evidence" value="ECO:0007669"/>
    <property type="project" value="InterPro"/>
</dbReference>
<dbReference type="Proteomes" id="UP000076842">
    <property type="component" value="Unassembled WGS sequence"/>
</dbReference>
<dbReference type="GO" id="GO:0046872">
    <property type="term" value="F:metal ion binding"/>
    <property type="evidence" value="ECO:0007669"/>
    <property type="project" value="UniProtKB-KW"/>
</dbReference>
<dbReference type="InterPro" id="IPR011057">
    <property type="entry name" value="Mss4-like_sf"/>
</dbReference>
<dbReference type="PANTHER" id="PTHR33337">
    <property type="entry name" value="GFA DOMAIN-CONTAINING PROTEIN"/>
    <property type="match status" value="1"/>
</dbReference>
<evidence type="ECO:0000256" key="2">
    <source>
        <dbReference type="ARBA" id="ARBA00022723"/>
    </source>
</evidence>
<name>A0A165D9I3_9BASI</name>
<organism evidence="6 7">
    <name type="scientific">Calocera cornea HHB12733</name>
    <dbReference type="NCBI Taxonomy" id="1353952"/>
    <lineage>
        <taxon>Eukaryota</taxon>
        <taxon>Fungi</taxon>
        <taxon>Dikarya</taxon>
        <taxon>Basidiomycota</taxon>
        <taxon>Agaricomycotina</taxon>
        <taxon>Dacrymycetes</taxon>
        <taxon>Dacrymycetales</taxon>
        <taxon>Dacrymycetaceae</taxon>
        <taxon>Calocera</taxon>
    </lineage>
</organism>
<keyword evidence="4" id="KW-0456">Lyase</keyword>
<dbReference type="PANTHER" id="PTHR33337:SF40">
    <property type="entry name" value="CENP-V_GFA DOMAIN-CONTAINING PROTEIN-RELATED"/>
    <property type="match status" value="1"/>
</dbReference>
<feature type="domain" description="CENP-V/GFA" evidence="5">
    <location>
        <begin position="1"/>
        <end position="154"/>
    </location>
</feature>
<keyword evidence="3" id="KW-0862">Zinc</keyword>
<dbReference type="Gene3D" id="3.90.1590.10">
    <property type="entry name" value="glutathione-dependent formaldehyde- activating enzyme (gfa)"/>
    <property type="match status" value="2"/>
</dbReference>
<evidence type="ECO:0000256" key="4">
    <source>
        <dbReference type="ARBA" id="ARBA00023239"/>
    </source>
</evidence>
<dbReference type="OrthoDB" id="5422068at2759"/>
<dbReference type="SUPFAM" id="SSF51316">
    <property type="entry name" value="Mss4-like"/>
    <property type="match status" value="2"/>
</dbReference>
<dbReference type="InterPro" id="IPR006913">
    <property type="entry name" value="CENP-V/GFA"/>
</dbReference>
<dbReference type="InParanoid" id="A0A165D9I3"/>
<dbReference type="STRING" id="1353952.A0A165D9I3"/>
<evidence type="ECO:0000313" key="7">
    <source>
        <dbReference type="Proteomes" id="UP000076842"/>
    </source>
</evidence>
<feature type="domain" description="CENP-V/GFA" evidence="5">
    <location>
        <begin position="185"/>
        <end position="310"/>
    </location>
</feature>
<dbReference type="Pfam" id="PF04828">
    <property type="entry name" value="GFA"/>
    <property type="match status" value="1"/>
</dbReference>
<gene>
    <name evidence="6" type="ORF">CALCODRAFT_441680</name>
</gene>
<evidence type="ECO:0000256" key="3">
    <source>
        <dbReference type="ARBA" id="ARBA00022833"/>
    </source>
</evidence>
<evidence type="ECO:0000256" key="1">
    <source>
        <dbReference type="ARBA" id="ARBA00005495"/>
    </source>
</evidence>
<accession>A0A165D9I3</accession>
<protein>
    <recommendedName>
        <fullName evidence="5">CENP-V/GFA domain-containing protein</fullName>
    </recommendedName>
</protein>
<keyword evidence="7" id="KW-1185">Reference proteome</keyword>
<dbReference type="AlphaFoldDB" id="A0A165D9I3"/>
<reference evidence="6 7" key="1">
    <citation type="journal article" date="2016" name="Mol. Biol. Evol.">
        <title>Comparative Genomics of Early-Diverging Mushroom-Forming Fungi Provides Insights into the Origins of Lignocellulose Decay Capabilities.</title>
        <authorList>
            <person name="Nagy L.G."/>
            <person name="Riley R."/>
            <person name="Tritt A."/>
            <person name="Adam C."/>
            <person name="Daum C."/>
            <person name="Floudas D."/>
            <person name="Sun H."/>
            <person name="Yadav J.S."/>
            <person name="Pangilinan J."/>
            <person name="Larsson K.H."/>
            <person name="Matsuura K."/>
            <person name="Barry K."/>
            <person name="Labutti K."/>
            <person name="Kuo R."/>
            <person name="Ohm R.A."/>
            <person name="Bhattacharya S.S."/>
            <person name="Shirouzu T."/>
            <person name="Yoshinaga Y."/>
            <person name="Martin F.M."/>
            <person name="Grigoriev I.V."/>
            <person name="Hibbett D.S."/>
        </authorList>
    </citation>
    <scope>NUCLEOTIDE SEQUENCE [LARGE SCALE GENOMIC DNA]</scope>
    <source>
        <strain evidence="6 7">HHB12733</strain>
    </source>
</reference>
<comment type="similarity">
    <text evidence="1">Belongs to the Gfa family.</text>
</comment>
<dbReference type="EMBL" id="KV424069">
    <property type="protein sequence ID" value="KZT52342.1"/>
    <property type="molecule type" value="Genomic_DNA"/>
</dbReference>